<comment type="PTM">
    <text evidence="13 14">Topaquinone (TPQ) is generated by copper-dependent autoxidation of a specific tyrosyl residue.</text>
</comment>
<comment type="catalytic activity">
    <reaction evidence="11">
        <text>a primary methyl amine + O2 + H2O = an aldehyde + H2O2 + NH4(+)</text>
        <dbReference type="Rhea" id="RHEA:16153"/>
        <dbReference type="ChEBI" id="CHEBI:15377"/>
        <dbReference type="ChEBI" id="CHEBI:15379"/>
        <dbReference type="ChEBI" id="CHEBI:16240"/>
        <dbReference type="ChEBI" id="CHEBI:17478"/>
        <dbReference type="ChEBI" id="CHEBI:28938"/>
        <dbReference type="ChEBI" id="CHEBI:228804"/>
        <dbReference type="EC" id="1.4.3.21"/>
    </reaction>
</comment>
<feature type="active site" description="Proton acceptor" evidence="12">
    <location>
        <position position="359"/>
    </location>
</feature>
<dbReference type="Proteomes" id="UP000245942">
    <property type="component" value="Unassembled WGS sequence"/>
</dbReference>
<evidence type="ECO:0000256" key="13">
    <source>
        <dbReference type="PIRSR" id="PIRSR600269-51"/>
    </source>
</evidence>
<feature type="region of interest" description="Disordered" evidence="15">
    <location>
        <begin position="213"/>
        <end position="246"/>
    </location>
</feature>
<dbReference type="OrthoDB" id="5379943at2759"/>
<dbReference type="STRING" id="1684307.A0A316UEB8"/>
<dbReference type="GeneID" id="37012316"/>
<comment type="cofactor">
    <cofactor evidence="14">
        <name>Cu cation</name>
        <dbReference type="ChEBI" id="CHEBI:23378"/>
    </cofactor>
    <text evidence="14">Contains 1 topaquinone per subunit.</text>
</comment>
<dbReference type="InterPro" id="IPR015802">
    <property type="entry name" value="Cu_amine_oxidase_N3"/>
</dbReference>
<accession>A0A316UEB8</accession>
<comment type="cofactor">
    <cofactor evidence="2">
        <name>Mn(2+)</name>
        <dbReference type="ChEBI" id="CHEBI:29035"/>
    </cofactor>
</comment>
<feature type="active site" description="Schiff-base intermediate with substrate; via topaquinone" evidence="12">
    <location>
        <position position="444"/>
    </location>
</feature>
<dbReference type="InterPro" id="IPR049947">
    <property type="entry name" value="Cu_Am_Ox_Cu-bd"/>
</dbReference>
<dbReference type="EC" id="1.4.3.-" evidence="14"/>
<evidence type="ECO:0000259" key="16">
    <source>
        <dbReference type="Pfam" id="PF01179"/>
    </source>
</evidence>
<dbReference type="Pfam" id="PF01179">
    <property type="entry name" value="Cu_amine_oxid"/>
    <property type="match status" value="1"/>
</dbReference>
<evidence type="ECO:0000256" key="7">
    <source>
        <dbReference type="ARBA" id="ARBA00022772"/>
    </source>
</evidence>
<dbReference type="Gene3D" id="3.10.450.40">
    <property type="match status" value="2"/>
</dbReference>
<evidence type="ECO:0000256" key="1">
    <source>
        <dbReference type="ARBA" id="ARBA00001935"/>
    </source>
</evidence>
<dbReference type="FunFam" id="2.70.98.20:FF:000006">
    <property type="entry name" value="Amine oxidase"/>
    <property type="match status" value="1"/>
</dbReference>
<keyword evidence="19" id="KW-1185">Reference proteome</keyword>
<keyword evidence="7 12" id="KW-0801">TPQ</keyword>
<dbReference type="SUPFAM" id="SSF54416">
    <property type="entry name" value="Amine oxidase N-terminal region"/>
    <property type="match status" value="2"/>
</dbReference>
<comment type="cofactor">
    <cofactor evidence="1">
        <name>Cu cation</name>
        <dbReference type="ChEBI" id="CHEBI:23378"/>
    </cofactor>
</comment>
<evidence type="ECO:0000256" key="2">
    <source>
        <dbReference type="ARBA" id="ARBA00001936"/>
    </source>
</evidence>
<evidence type="ECO:0000256" key="6">
    <source>
        <dbReference type="ARBA" id="ARBA00022723"/>
    </source>
</evidence>
<feature type="compositionally biased region" description="Basic and acidic residues" evidence="15">
    <location>
        <begin position="224"/>
        <end position="246"/>
    </location>
</feature>
<evidence type="ECO:0000256" key="8">
    <source>
        <dbReference type="ARBA" id="ARBA00023002"/>
    </source>
</evidence>
<evidence type="ECO:0000256" key="9">
    <source>
        <dbReference type="ARBA" id="ARBA00023008"/>
    </source>
</evidence>
<dbReference type="Gene3D" id="2.70.98.20">
    <property type="entry name" value="Copper amine oxidase, catalytic domain"/>
    <property type="match status" value="1"/>
</dbReference>
<dbReference type="GO" id="GO:0005507">
    <property type="term" value="F:copper ion binding"/>
    <property type="evidence" value="ECO:0007669"/>
    <property type="project" value="InterPro"/>
</dbReference>
<gene>
    <name evidence="18" type="ORF">BCV69DRAFT_255540</name>
</gene>
<dbReference type="AlphaFoldDB" id="A0A316UEB8"/>
<keyword evidence="10" id="KW-0464">Manganese</keyword>
<dbReference type="InterPro" id="IPR015798">
    <property type="entry name" value="Cu_amine_oxidase_C"/>
</dbReference>
<evidence type="ECO:0000256" key="15">
    <source>
        <dbReference type="SAM" id="MobiDB-lite"/>
    </source>
</evidence>
<reference evidence="18 19" key="1">
    <citation type="journal article" date="2018" name="Mol. Biol. Evol.">
        <title>Broad Genomic Sampling Reveals a Smut Pathogenic Ancestry of the Fungal Clade Ustilaginomycotina.</title>
        <authorList>
            <person name="Kijpornyongpan T."/>
            <person name="Mondo S.J."/>
            <person name="Barry K."/>
            <person name="Sandor L."/>
            <person name="Lee J."/>
            <person name="Lipzen A."/>
            <person name="Pangilinan J."/>
            <person name="LaButti K."/>
            <person name="Hainaut M."/>
            <person name="Henrissat B."/>
            <person name="Grigoriev I.V."/>
            <person name="Spatafora J.W."/>
            <person name="Aime M.C."/>
        </authorList>
    </citation>
    <scope>NUCLEOTIDE SEQUENCE [LARGE SCALE GENOMIC DNA]</scope>
    <source>
        <strain evidence="18 19">MCA 4718</strain>
    </source>
</reference>
<dbReference type="InterPro" id="IPR049948">
    <property type="entry name" value="Cu_Am_ox_TPQ-bd"/>
</dbReference>
<evidence type="ECO:0000256" key="3">
    <source>
        <dbReference type="ARBA" id="ARBA00001947"/>
    </source>
</evidence>
<dbReference type="GO" id="GO:0009308">
    <property type="term" value="P:amine metabolic process"/>
    <property type="evidence" value="ECO:0007669"/>
    <property type="project" value="UniProtKB-UniRule"/>
</dbReference>
<comment type="subunit">
    <text evidence="5">Homodimer.</text>
</comment>
<evidence type="ECO:0000256" key="4">
    <source>
        <dbReference type="ARBA" id="ARBA00007983"/>
    </source>
</evidence>
<dbReference type="PANTHER" id="PTHR10638">
    <property type="entry name" value="COPPER AMINE OXIDASE"/>
    <property type="match status" value="1"/>
</dbReference>
<dbReference type="PROSITE" id="PS01165">
    <property type="entry name" value="COPPER_AMINE_OXID_2"/>
    <property type="match status" value="1"/>
</dbReference>
<evidence type="ECO:0000256" key="12">
    <source>
        <dbReference type="PIRSR" id="PIRSR600269-50"/>
    </source>
</evidence>
<feature type="domain" description="Copper amine oxidase N3-terminal" evidence="17">
    <location>
        <begin position="116"/>
        <end position="208"/>
    </location>
</feature>
<dbReference type="PANTHER" id="PTHR10638:SF86">
    <property type="entry name" value="COPPER AMINE OXIDASE 1-RELATED"/>
    <property type="match status" value="1"/>
</dbReference>
<dbReference type="GO" id="GO:0048038">
    <property type="term" value="F:quinone binding"/>
    <property type="evidence" value="ECO:0007669"/>
    <property type="project" value="InterPro"/>
</dbReference>
<keyword evidence="6 14" id="KW-0479">Metal-binding</keyword>
<dbReference type="PROSITE" id="PS01164">
    <property type="entry name" value="COPPER_AMINE_OXID_1"/>
    <property type="match status" value="1"/>
</dbReference>
<evidence type="ECO:0000256" key="5">
    <source>
        <dbReference type="ARBA" id="ARBA00011738"/>
    </source>
</evidence>
<comment type="cofactor">
    <cofactor evidence="3">
        <name>Zn(2+)</name>
        <dbReference type="ChEBI" id="CHEBI:29105"/>
    </cofactor>
</comment>
<dbReference type="InterPro" id="IPR036460">
    <property type="entry name" value="Cu_amine_oxidase_C_sf"/>
</dbReference>
<evidence type="ECO:0000256" key="14">
    <source>
        <dbReference type="RuleBase" id="RU000672"/>
    </source>
</evidence>
<evidence type="ECO:0000256" key="10">
    <source>
        <dbReference type="ARBA" id="ARBA00023211"/>
    </source>
</evidence>
<sequence>MSPVKVPTAAKHPLDPPAKDEILAVSNAVRTYMTEKLHAKAFRFLNIFLHEPEKNAVIDAGFFAGGSAAAATSKVQRQFWVHINDIVSGAAYEILTTIDNGVSIDNVEKLAEGVQPSLTAEELCLAEEMCRKDQRVLKAAADVGVSAEQLYCDGWSIGWDSRWPGRRLQNCIAYARYGKDEHLYAHPLDFMPVLDCNTGEILAIDYPPHRVGKDGALSSGTTAEPKEASFDPPTERARIPPPTQKHDYLPEFATASPFSPEKPIQMRTDLKPLHIEQPEGVSFKLDGNVLEWQKWKVHVGFHSREGLVLSTITYKDDEIAGASKAEPKERPLFYRMSLAEMVVPYADPAWPHYKKFAFDVGEYGLGFLANSLSLGCDCLGQIQYMDGHNTKHDGSVDTVKNAICIHEEDTGLMWKHTDYRSGGRAHNVRGRKLVISMVCTVANYEYQINWSFHLDGNIELDIKLTGILNLYLLAPGEPTGGYATEVAPQISAHLHQHLFSLRVDPHIDGPRNSVVEQEIVAKSEPTGSNENWAGNGFTTVKRVLQTAGEAVRDANPNNERSWTIVNENVKHYSSGSPVGYKLMTASMPKLYAKQDSICAVRAPFSKHSLWTVPYEEMRLYPAGRYPVQTREVQKDSVQNWVGDGSAKVANEDIITFFTVGTTHVPRPEDFPVMPAETIRVMFKPVGFFARNPALDVPSVQDAKSVAAKFGMETGATNGTNGTSCCK</sequence>
<dbReference type="InterPro" id="IPR000269">
    <property type="entry name" value="Cu_amine_oxidase"/>
</dbReference>
<name>A0A316UEB8_9BASI</name>
<proteinExistence type="inferred from homology"/>
<keyword evidence="8 14" id="KW-0560">Oxidoreductase</keyword>
<dbReference type="EMBL" id="KZ819322">
    <property type="protein sequence ID" value="PWN22731.1"/>
    <property type="molecule type" value="Genomic_DNA"/>
</dbReference>
<dbReference type="Pfam" id="PF02728">
    <property type="entry name" value="Cu_amine_oxidN3"/>
    <property type="match status" value="1"/>
</dbReference>
<dbReference type="SUPFAM" id="SSF49998">
    <property type="entry name" value="Amine oxidase catalytic domain"/>
    <property type="match status" value="1"/>
</dbReference>
<dbReference type="GO" id="GO:0008131">
    <property type="term" value="F:primary methylamine oxidase activity"/>
    <property type="evidence" value="ECO:0007669"/>
    <property type="project" value="UniProtKB-EC"/>
</dbReference>
<feature type="domain" description="Copper amine oxidase catalytic" evidence="16">
    <location>
        <begin position="273"/>
        <end position="694"/>
    </location>
</feature>
<comment type="similarity">
    <text evidence="4 14">Belongs to the copper/topaquinone oxidase family.</text>
</comment>
<dbReference type="InterPro" id="IPR016182">
    <property type="entry name" value="Cu_amine_oxidase_N-reg"/>
</dbReference>
<evidence type="ECO:0000256" key="11">
    <source>
        <dbReference type="ARBA" id="ARBA00048032"/>
    </source>
</evidence>
<keyword evidence="9 14" id="KW-0186">Copper</keyword>
<dbReference type="RefSeq" id="XP_025349891.1">
    <property type="nucleotide sequence ID" value="XM_025490582.1"/>
</dbReference>
<evidence type="ECO:0000313" key="18">
    <source>
        <dbReference type="EMBL" id="PWN22731.1"/>
    </source>
</evidence>
<evidence type="ECO:0000259" key="17">
    <source>
        <dbReference type="Pfam" id="PF02728"/>
    </source>
</evidence>
<feature type="modified residue" description="2',4',5'-topaquinone" evidence="13">
    <location>
        <position position="444"/>
    </location>
</feature>
<organism evidence="18 19">
    <name type="scientific">Pseudomicrostroma glucosiphilum</name>
    <dbReference type="NCBI Taxonomy" id="1684307"/>
    <lineage>
        <taxon>Eukaryota</taxon>
        <taxon>Fungi</taxon>
        <taxon>Dikarya</taxon>
        <taxon>Basidiomycota</taxon>
        <taxon>Ustilaginomycotina</taxon>
        <taxon>Exobasidiomycetes</taxon>
        <taxon>Microstromatales</taxon>
        <taxon>Microstromatales incertae sedis</taxon>
        <taxon>Pseudomicrostroma</taxon>
    </lineage>
</organism>
<protein>
    <recommendedName>
        <fullName evidence="14">Amine oxidase</fullName>
        <ecNumber evidence="14">1.4.3.-</ecNumber>
    </recommendedName>
</protein>
<evidence type="ECO:0000313" key="19">
    <source>
        <dbReference type="Proteomes" id="UP000245942"/>
    </source>
</evidence>